<evidence type="ECO:0000313" key="1">
    <source>
        <dbReference type="EMBL" id="PUU74851.1"/>
    </source>
</evidence>
<protein>
    <submittedName>
        <fullName evidence="1">Uncharacterized protein</fullName>
    </submittedName>
</protein>
<organism evidence="1 2">
    <name type="scientific">Tuber borchii</name>
    <name type="common">White truffle</name>
    <dbReference type="NCBI Taxonomy" id="42251"/>
    <lineage>
        <taxon>Eukaryota</taxon>
        <taxon>Fungi</taxon>
        <taxon>Dikarya</taxon>
        <taxon>Ascomycota</taxon>
        <taxon>Pezizomycotina</taxon>
        <taxon>Pezizomycetes</taxon>
        <taxon>Pezizales</taxon>
        <taxon>Tuberaceae</taxon>
        <taxon>Tuber</taxon>
    </lineage>
</organism>
<accession>A0A2T6ZH86</accession>
<dbReference type="EMBL" id="NESQ01000268">
    <property type="protein sequence ID" value="PUU74851.1"/>
    <property type="molecule type" value="Genomic_DNA"/>
</dbReference>
<keyword evidence="2" id="KW-1185">Reference proteome</keyword>
<reference evidence="1 2" key="1">
    <citation type="submission" date="2017-04" db="EMBL/GenBank/DDBJ databases">
        <title>Draft genome sequence of Tuber borchii Vittad., a whitish edible truffle.</title>
        <authorList>
            <consortium name="DOE Joint Genome Institute"/>
            <person name="Murat C."/>
            <person name="Kuo A."/>
            <person name="Barry K.W."/>
            <person name="Clum A."/>
            <person name="Dockter R.B."/>
            <person name="Fauchery L."/>
            <person name="Iotti M."/>
            <person name="Kohler A."/>
            <person name="Labutti K."/>
            <person name="Lindquist E.A."/>
            <person name="Lipzen A."/>
            <person name="Ohm R.A."/>
            <person name="Wang M."/>
            <person name="Grigoriev I.V."/>
            <person name="Zambonelli A."/>
            <person name="Martin F.M."/>
        </authorList>
    </citation>
    <scope>NUCLEOTIDE SEQUENCE [LARGE SCALE GENOMIC DNA]</scope>
    <source>
        <strain evidence="1 2">Tbo3840</strain>
    </source>
</reference>
<comment type="caution">
    <text evidence="1">The sequence shown here is derived from an EMBL/GenBank/DDBJ whole genome shotgun (WGS) entry which is preliminary data.</text>
</comment>
<name>A0A2T6ZH86_TUBBO</name>
<dbReference type="Proteomes" id="UP000244722">
    <property type="component" value="Unassembled WGS sequence"/>
</dbReference>
<gene>
    <name evidence="1" type="ORF">B9Z19DRAFT_1132440</name>
</gene>
<evidence type="ECO:0000313" key="2">
    <source>
        <dbReference type="Proteomes" id="UP000244722"/>
    </source>
</evidence>
<proteinExistence type="predicted"/>
<sequence>MSFTLVLPVISAAVIHVELPGTLWCVPAYSHIVTSETPFAAPVSLGGYASRVQLFPDYIPGTSANGSMEADPIVPPSIY</sequence>
<dbReference type="AlphaFoldDB" id="A0A2T6ZH86"/>